<dbReference type="InterPro" id="IPR050300">
    <property type="entry name" value="GDXG_lipolytic_enzyme"/>
</dbReference>
<dbReference type="RefSeq" id="WP_345331172.1">
    <property type="nucleotide sequence ID" value="NZ_BAABJI010000002.1"/>
</dbReference>
<name>A0ABP9FUV8_9SPHI</name>
<dbReference type="EMBL" id="BAABJI010000002">
    <property type="protein sequence ID" value="GAA4917368.1"/>
    <property type="molecule type" value="Genomic_DNA"/>
</dbReference>
<dbReference type="GO" id="GO:0016787">
    <property type="term" value="F:hydrolase activity"/>
    <property type="evidence" value="ECO:0007669"/>
    <property type="project" value="UniProtKB-KW"/>
</dbReference>
<reference evidence="5" key="1">
    <citation type="journal article" date="2019" name="Int. J. Syst. Evol. Microbiol.">
        <title>The Global Catalogue of Microorganisms (GCM) 10K type strain sequencing project: providing services to taxonomists for standard genome sequencing and annotation.</title>
        <authorList>
            <consortium name="The Broad Institute Genomics Platform"/>
            <consortium name="The Broad Institute Genome Sequencing Center for Infectious Disease"/>
            <person name="Wu L."/>
            <person name="Ma J."/>
        </authorList>
    </citation>
    <scope>NUCLEOTIDE SEQUENCE [LARGE SCALE GENOMIC DNA]</scope>
    <source>
        <strain evidence="5">JCM 18283</strain>
    </source>
</reference>
<dbReference type="PANTHER" id="PTHR48081:SF8">
    <property type="entry name" value="ALPHA_BETA HYDROLASE FOLD-3 DOMAIN-CONTAINING PROTEIN-RELATED"/>
    <property type="match status" value="1"/>
</dbReference>
<proteinExistence type="predicted"/>
<evidence type="ECO:0000256" key="2">
    <source>
        <dbReference type="SAM" id="MobiDB-lite"/>
    </source>
</evidence>
<feature type="region of interest" description="Disordered" evidence="2">
    <location>
        <begin position="1"/>
        <end position="23"/>
    </location>
</feature>
<dbReference type="PANTHER" id="PTHR48081">
    <property type="entry name" value="AB HYDROLASE SUPERFAMILY PROTEIN C4A8.06C"/>
    <property type="match status" value="1"/>
</dbReference>
<dbReference type="Pfam" id="PF07859">
    <property type="entry name" value="Abhydrolase_3"/>
    <property type="match status" value="1"/>
</dbReference>
<dbReference type="Gene3D" id="3.40.50.1820">
    <property type="entry name" value="alpha/beta hydrolase"/>
    <property type="match status" value="1"/>
</dbReference>
<evidence type="ECO:0000313" key="4">
    <source>
        <dbReference type="EMBL" id="GAA4917368.1"/>
    </source>
</evidence>
<sequence>MQSQNENNPPSGSSAYRPDPGYKDVFARTGGTSAFGTAPGDWQAMRKAGNKAMEALAGQAPQYPDIRTETFTTAAEDGTPLTRHYFYKDGIQPCSAIIYAHGGAMIMGSVSLFHSLIAQHVSGTGVPFLAVEYRKAPDEARGTTLAGDLCSGLQWLIQNAAKFGIDAARIALMGHSAGGGLAAGAAILAREKKLKVAMQLLIYPMLDDRNTDTENDAAVQPYLTFTHEDNYTGWSALLGDRVGTAHVLPVEAPARLTDFAGLAPAYIETGELDIFRNESIAYALDLSKAGVPVEFHLHRGVPHGYDNVPSAITERALADRFRVIRSL</sequence>
<dbReference type="Proteomes" id="UP001501436">
    <property type="component" value="Unassembled WGS sequence"/>
</dbReference>
<dbReference type="SUPFAM" id="SSF53474">
    <property type="entry name" value="alpha/beta-Hydrolases"/>
    <property type="match status" value="1"/>
</dbReference>
<gene>
    <name evidence="4" type="ORF">GCM10023313_21230</name>
</gene>
<comment type="caution">
    <text evidence="4">The sequence shown here is derived from an EMBL/GenBank/DDBJ whole genome shotgun (WGS) entry which is preliminary data.</text>
</comment>
<dbReference type="InterPro" id="IPR013094">
    <property type="entry name" value="AB_hydrolase_3"/>
</dbReference>
<feature type="compositionally biased region" description="Polar residues" evidence="2">
    <location>
        <begin position="1"/>
        <end position="14"/>
    </location>
</feature>
<dbReference type="InterPro" id="IPR029058">
    <property type="entry name" value="AB_hydrolase_fold"/>
</dbReference>
<organism evidence="4 5">
    <name type="scientific">Mucilaginibacter defluvii</name>
    <dbReference type="NCBI Taxonomy" id="1196019"/>
    <lineage>
        <taxon>Bacteria</taxon>
        <taxon>Pseudomonadati</taxon>
        <taxon>Bacteroidota</taxon>
        <taxon>Sphingobacteriia</taxon>
        <taxon>Sphingobacteriales</taxon>
        <taxon>Sphingobacteriaceae</taxon>
        <taxon>Mucilaginibacter</taxon>
    </lineage>
</organism>
<evidence type="ECO:0000259" key="3">
    <source>
        <dbReference type="Pfam" id="PF07859"/>
    </source>
</evidence>
<evidence type="ECO:0000256" key="1">
    <source>
        <dbReference type="ARBA" id="ARBA00022801"/>
    </source>
</evidence>
<evidence type="ECO:0000313" key="5">
    <source>
        <dbReference type="Proteomes" id="UP001501436"/>
    </source>
</evidence>
<protein>
    <submittedName>
        <fullName evidence="4">Alpha/beta hydrolase</fullName>
    </submittedName>
</protein>
<keyword evidence="1 4" id="KW-0378">Hydrolase</keyword>
<keyword evidence="5" id="KW-1185">Reference proteome</keyword>
<feature type="domain" description="Alpha/beta hydrolase fold-3" evidence="3">
    <location>
        <begin position="97"/>
        <end position="305"/>
    </location>
</feature>
<accession>A0ABP9FUV8</accession>